<name>A0AAQ4QNK9_GASAC</name>
<dbReference type="PANTHER" id="PTHR15012:SF8">
    <property type="entry name" value="PROTEIN SHROOM2"/>
    <property type="match status" value="1"/>
</dbReference>
<feature type="compositionally biased region" description="Polar residues" evidence="2">
    <location>
        <begin position="155"/>
        <end position="165"/>
    </location>
</feature>
<dbReference type="PROSITE" id="PS51306">
    <property type="entry name" value="ASD1"/>
    <property type="match status" value="1"/>
</dbReference>
<feature type="compositionally biased region" description="Basic and acidic residues" evidence="2">
    <location>
        <begin position="271"/>
        <end position="285"/>
    </location>
</feature>
<evidence type="ECO:0000256" key="1">
    <source>
        <dbReference type="PROSITE-ProRule" id="PRU00637"/>
    </source>
</evidence>
<reference evidence="4 5" key="1">
    <citation type="journal article" date="2021" name="G3 (Bethesda)">
        <title>Improved contiguity of the threespine stickleback genome using long-read sequencing.</title>
        <authorList>
            <person name="Nath S."/>
            <person name="Shaw D.E."/>
            <person name="White M.A."/>
        </authorList>
    </citation>
    <scope>NUCLEOTIDE SEQUENCE [LARGE SCALE GENOMIC DNA]</scope>
    <source>
        <strain evidence="4 5">Lake Benthic</strain>
    </source>
</reference>
<reference evidence="4" key="3">
    <citation type="submission" date="2025-09" db="UniProtKB">
        <authorList>
            <consortium name="Ensembl"/>
        </authorList>
    </citation>
    <scope>IDENTIFICATION</scope>
</reference>
<evidence type="ECO:0000259" key="3">
    <source>
        <dbReference type="PROSITE" id="PS51306"/>
    </source>
</evidence>
<dbReference type="GO" id="GO:0007015">
    <property type="term" value="P:actin filament organization"/>
    <property type="evidence" value="ECO:0007669"/>
    <property type="project" value="TreeGrafter"/>
</dbReference>
<dbReference type="Ensembl" id="ENSGACT00000073425.1">
    <property type="protein sequence ID" value="ENSGACP00000052869.1"/>
    <property type="gene ID" value="ENSGACG00000036101.1"/>
</dbReference>
<dbReference type="PANTHER" id="PTHR15012">
    <property type="entry name" value="APICAL PROTEIN/SHROOM-RELATED"/>
    <property type="match status" value="1"/>
</dbReference>
<keyword evidence="1" id="KW-0009">Actin-binding</keyword>
<dbReference type="GeneTree" id="ENSGT00940000155212"/>
<dbReference type="GO" id="GO:0005912">
    <property type="term" value="C:adherens junction"/>
    <property type="evidence" value="ECO:0007669"/>
    <property type="project" value="TreeGrafter"/>
</dbReference>
<accession>A0AAQ4QNK9</accession>
<dbReference type="InterPro" id="IPR014800">
    <property type="entry name" value="ASD1_dom"/>
</dbReference>
<dbReference type="GO" id="GO:0051015">
    <property type="term" value="F:actin filament binding"/>
    <property type="evidence" value="ECO:0007669"/>
    <property type="project" value="InterPro"/>
</dbReference>
<keyword evidence="5" id="KW-1185">Reference proteome</keyword>
<reference evidence="4" key="2">
    <citation type="submission" date="2025-08" db="UniProtKB">
        <authorList>
            <consortium name="Ensembl"/>
        </authorList>
    </citation>
    <scope>IDENTIFICATION</scope>
</reference>
<feature type="domain" description="ASD1" evidence="3">
    <location>
        <begin position="65"/>
        <end position="155"/>
    </location>
</feature>
<dbReference type="Pfam" id="PF08688">
    <property type="entry name" value="ASD1"/>
    <property type="match status" value="1"/>
</dbReference>
<protein>
    <recommendedName>
        <fullName evidence="3">ASD1 domain-containing protein</fullName>
    </recommendedName>
</protein>
<dbReference type="GO" id="GO:0016324">
    <property type="term" value="C:apical plasma membrane"/>
    <property type="evidence" value="ECO:0007669"/>
    <property type="project" value="TreeGrafter"/>
</dbReference>
<dbReference type="GO" id="GO:0043296">
    <property type="term" value="C:apical junction complex"/>
    <property type="evidence" value="ECO:0007669"/>
    <property type="project" value="TreeGrafter"/>
</dbReference>
<feature type="region of interest" description="Disordered" evidence="2">
    <location>
        <begin position="92"/>
        <end position="291"/>
    </location>
</feature>
<dbReference type="GO" id="GO:0030864">
    <property type="term" value="C:cortical actin cytoskeleton"/>
    <property type="evidence" value="ECO:0007669"/>
    <property type="project" value="TreeGrafter"/>
</dbReference>
<dbReference type="AlphaFoldDB" id="A0AAQ4QNK9"/>
<feature type="region of interest" description="Disordered" evidence="2">
    <location>
        <begin position="24"/>
        <end position="63"/>
    </location>
</feature>
<sequence length="340" mass="36981">MARRSDRFATTLRNEIQMRRAKLQKSISAAALPGTEGGGENDQDVWKSPESAPPASFTGSYKDHVKEAQARVLKATSFRRKDLEPVLLEHLAAEGLPSYPSSRKDVAPLPTLSESAMSRAGPAGGQVTRIGSRKRFTAEKKVRSFSEPGQIHQVGVSSAPHQQQPCKEGGTPAVPNHAPHRSSAGNPTEAETRGLAPTRETEDPLKGARSRVSTAEVQEGPHSAHRQGVQDQQRLGTFAEYEARWSAQNPPPETRASGRYRSADNILDPGPEERTKTTCFHERSRSSPSADIYGRKIQVPARRFETEYSPAEGTPAERLVAATGVPVKEKVTGGLFIPLR</sequence>
<dbReference type="InterPro" id="IPR027685">
    <property type="entry name" value="Shroom_fam"/>
</dbReference>
<organism evidence="4 5">
    <name type="scientific">Gasterosteus aculeatus aculeatus</name>
    <name type="common">three-spined stickleback</name>
    <dbReference type="NCBI Taxonomy" id="481459"/>
    <lineage>
        <taxon>Eukaryota</taxon>
        <taxon>Metazoa</taxon>
        <taxon>Chordata</taxon>
        <taxon>Craniata</taxon>
        <taxon>Vertebrata</taxon>
        <taxon>Euteleostomi</taxon>
        <taxon>Actinopterygii</taxon>
        <taxon>Neopterygii</taxon>
        <taxon>Teleostei</taxon>
        <taxon>Neoteleostei</taxon>
        <taxon>Acanthomorphata</taxon>
        <taxon>Eupercaria</taxon>
        <taxon>Perciformes</taxon>
        <taxon>Cottioidei</taxon>
        <taxon>Gasterosteales</taxon>
        <taxon>Gasterosteidae</taxon>
        <taxon>Gasterosteus</taxon>
    </lineage>
</organism>
<evidence type="ECO:0000313" key="5">
    <source>
        <dbReference type="Proteomes" id="UP000007635"/>
    </source>
</evidence>
<evidence type="ECO:0000256" key="2">
    <source>
        <dbReference type="SAM" id="MobiDB-lite"/>
    </source>
</evidence>
<dbReference type="Proteomes" id="UP000007635">
    <property type="component" value="Chromosome VIII"/>
</dbReference>
<proteinExistence type="predicted"/>
<evidence type="ECO:0000313" key="4">
    <source>
        <dbReference type="Ensembl" id="ENSGACP00000052869.1"/>
    </source>
</evidence>